<gene>
    <name evidence="2" type="ORF">COEU31_25780</name>
</gene>
<evidence type="ECO:0000259" key="1">
    <source>
        <dbReference type="Pfam" id="PF14195"/>
    </source>
</evidence>
<name>A0AAI9K6G2_9FIRM</name>
<proteinExistence type="predicted"/>
<evidence type="ECO:0000313" key="2">
    <source>
        <dbReference type="EMBL" id="GFO95532.1"/>
    </source>
</evidence>
<feature type="domain" description="DUF4316" evidence="1">
    <location>
        <begin position="119"/>
        <end position="145"/>
    </location>
</feature>
<accession>A0AAI9K6G2</accession>
<organism evidence="2 3">
    <name type="scientific">Coprococcus eutactus</name>
    <dbReference type="NCBI Taxonomy" id="33043"/>
    <lineage>
        <taxon>Bacteria</taxon>
        <taxon>Bacillati</taxon>
        <taxon>Bacillota</taxon>
        <taxon>Clostridia</taxon>
        <taxon>Lachnospirales</taxon>
        <taxon>Lachnospiraceae</taxon>
        <taxon>Coprococcus</taxon>
    </lineage>
</organism>
<dbReference type="RefSeq" id="WP_055222995.1">
    <property type="nucleotide sequence ID" value="NZ_BLYL01000020.1"/>
</dbReference>
<protein>
    <recommendedName>
        <fullName evidence="1">DUF4316 domain-containing protein</fullName>
    </recommendedName>
</protein>
<comment type="caution">
    <text evidence="2">The sequence shown here is derived from an EMBL/GenBank/DDBJ whole genome shotgun (WGS) entry which is preliminary data.</text>
</comment>
<evidence type="ECO:0000313" key="3">
    <source>
        <dbReference type="Proteomes" id="UP000660047"/>
    </source>
</evidence>
<reference evidence="2" key="1">
    <citation type="submission" date="2020-06" db="EMBL/GenBank/DDBJ databases">
        <title>Characterization of fructooligosaccharide metabolism and fructooligosaccharide-degrading enzymes in human commensal butyrate producers.</title>
        <authorList>
            <person name="Tanno H."/>
            <person name="Fujii T."/>
            <person name="Hirano K."/>
            <person name="Maeno S."/>
            <person name="Tonozuka T."/>
            <person name="Sakamoto M."/>
            <person name="Ohkuma M."/>
            <person name="Tochio T."/>
            <person name="Endo A."/>
        </authorList>
    </citation>
    <scope>NUCLEOTIDE SEQUENCE</scope>
    <source>
        <strain evidence="2">JCM 31265</strain>
    </source>
</reference>
<dbReference type="EMBL" id="BLYL01000020">
    <property type="protein sequence ID" value="GFO95532.1"/>
    <property type="molecule type" value="Genomic_DNA"/>
</dbReference>
<dbReference type="Proteomes" id="UP000660047">
    <property type="component" value="Unassembled WGS sequence"/>
</dbReference>
<sequence length="149" mass="16969">MADAKTEKQKVQEITEKLEQGIKELFESEKYKTYLNTMSKFHNYQDTVEDREAQVANITEDIRNGNTGYLNDFLNAVISEGVREGITDIFGGGVEIEGSEAVQTARRAKELLDKLAEYKPLAKVEELEEQNYNMIDNVLNNGAEKKEQE</sequence>
<dbReference type="InterPro" id="IPR025465">
    <property type="entry name" value="DUF4316"/>
</dbReference>
<dbReference type="AlphaFoldDB" id="A0AAI9K6G2"/>
<dbReference type="Pfam" id="PF14195">
    <property type="entry name" value="DUF4316"/>
    <property type="match status" value="1"/>
</dbReference>